<proteinExistence type="predicted"/>
<keyword evidence="2" id="KW-0808">Transferase</keyword>
<dbReference type="eggNOG" id="COG3178">
    <property type="taxonomic scope" value="Bacteria"/>
</dbReference>
<evidence type="ECO:0000313" key="2">
    <source>
        <dbReference type="EMBL" id="EDZ63955.1"/>
    </source>
</evidence>
<sequence length="326" mass="38582">MEKETLNLNSDVHEFIQMNIGSEYSITKASEDASFRKYFRVQEKDKTIILMVAPPDKEPLDQFLFLAKSLKARAAKAPEIYAFNHNLGVILQEDFGAYSLMHHYQEPDKKNDNLIFDNLNETIIHLQKSCSDIDLPIYSSQILLNELSLFHEWYLKDLEFDQKKLESIYFYLITKIEQQTKKFVHRDFHCRNLIINDGKICLIDFQDALIGPITYDLVSLLKDAYHKKNDSQIIDVCIKYWELARSCFDVPPDFGDFFVDFEMMGVQRHLKILGIFKRLFLRDEKKQYINDIPLVEDYVIDVSEKYPMLSYLKELILNKREVEMKR</sequence>
<dbReference type="GO" id="GO:0016740">
    <property type="term" value="F:transferase activity"/>
    <property type="evidence" value="ECO:0007669"/>
    <property type="project" value="UniProtKB-KW"/>
</dbReference>
<keyword evidence="3" id="KW-1185">Reference proteome</keyword>
<dbReference type="InterPro" id="IPR011009">
    <property type="entry name" value="Kinase-like_dom_sf"/>
</dbReference>
<evidence type="ECO:0000259" key="1">
    <source>
        <dbReference type="Pfam" id="PF01636"/>
    </source>
</evidence>
<dbReference type="Proteomes" id="UP000004188">
    <property type="component" value="Unassembled WGS sequence"/>
</dbReference>
<feature type="domain" description="Aminoglycoside phosphotransferase" evidence="1">
    <location>
        <begin position="26"/>
        <end position="240"/>
    </location>
</feature>
<dbReference type="Gene3D" id="3.90.1200.10">
    <property type="match status" value="1"/>
</dbReference>
<organism evidence="2 3">
    <name type="scientific">beta proteobacterium KB13</name>
    <dbReference type="NCBI Taxonomy" id="314607"/>
    <lineage>
        <taxon>Bacteria</taxon>
        <taxon>Pseudomonadati</taxon>
        <taxon>Pseudomonadota</taxon>
        <taxon>Betaproteobacteria</taxon>
        <taxon>Nitrosomonadales</taxon>
        <taxon>OM43 clade</taxon>
    </lineage>
</organism>
<dbReference type="AlphaFoldDB" id="B6BUU1"/>
<dbReference type="EMBL" id="DS995299">
    <property type="protein sequence ID" value="EDZ63955.1"/>
    <property type="molecule type" value="Genomic_DNA"/>
</dbReference>
<evidence type="ECO:0000313" key="3">
    <source>
        <dbReference type="Proteomes" id="UP000004188"/>
    </source>
</evidence>
<name>B6BUU1_9PROT</name>
<dbReference type="SUPFAM" id="SSF56112">
    <property type="entry name" value="Protein kinase-like (PK-like)"/>
    <property type="match status" value="1"/>
</dbReference>
<accession>B6BUU1</accession>
<gene>
    <name evidence="2" type="ORF">KB13_86</name>
</gene>
<dbReference type="InterPro" id="IPR002575">
    <property type="entry name" value="Aminoglycoside_PTrfase"/>
</dbReference>
<reference evidence="3" key="1">
    <citation type="journal article" date="2012" name="Stand. Genomic Sci.">
        <title>Genome sequence of strain HIMB624, a cultured representative from the OM43 clade of marine Betaproteobacteria.</title>
        <authorList>
            <person name="Huggett M.J."/>
            <person name="Hayakawa D.H."/>
            <person name="Rappe M.S."/>
        </authorList>
    </citation>
    <scope>NUCLEOTIDE SEQUENCE [LARGE SCALE GENOMIC DNA]</scope>
    <source>
        <strain evidence="3">KB13</strain>
    </source>
</reference>
<dbReference type="STRING" id="314607.KB13_86"/>
<dbReference type="Pfam" id="PF01636">
    <property type="entry name" value="APH"/>
    <property type="match status" value="1"/>
</dbReference>
<dbReference type="Gene3D" id="3.30.200.20">
    <property type="entry name" value="Phosphorylase Kinase, domain 1"/>
    <property type="match status" value="1"/>
</dbReference>
<dbReference type="HOGENOM" id="CLU_021467_1_0_4"/>
<protein>
    <submittedName>
        <fullName evidence="2">Aminoglycoside phosphotransferase</fullName>
    </submittedName>
</protein>